<evidence type="ECO:0000313" key="2">
    <source>
        <dbReference type="EMBL" id="ORX45788.1"/>
    </source>
</evidence>
<dbReference type="OrthoDB" id="2149984at2759"/>
<dbReference type="Proteomes" id="UP000193719">
    <property type="component" value="Unassembled WGS sequence"/>
</dbReference>
<dbReference type="STRING" id="1754191.A0A1Y1V4L4"/>
<evidence type="ECO:0000313" key="3">
    <source>
        <dbReference type="Proteomes" id="UP000193719"/>
    </source>
</evidence>
<dbReference type="Gene3D" id="1.25.40.480">
    <property type="match status" value="1"/>
</dbReference>
<gene>
    <name evidence="2" type="ORF">BCR36DRAFT_332778</name>
</gene>
<protein>
    <submittedName>
        <fullName evidence="2">Uncharacterized protein</fullName>
    </submittedName>
</protein>
<name>A0A1Y1V4L4_9FUNG</name>
<comment type="caution">
    <text evidence="2">The sequence shown here is derived from an EMBL/GenBank/DDBJ whole genome shotgun (WGS) entry which is preliminary data.</text>
</comment>
<reference evidence="2 3" key="1">
    <citation type="submission" date="2016-08" db="EMBL/GenBank/DDBJ databases">
        <title>Genomes of anaerobic fungi encode conserved fungal cellulosomes for biomass hydrolysis.</title>
        <authorList>
            <consortium name="DOE Joint Genome Institute"/>
            <person name="Haitjema C.H."/>
            <person name="Gilmore S.P."/>
            <person name="Henske J.K."/>
            <person name="Solomon K.V."/>
            <person name="De Groot R."/>
            <person name="Kuo A."/>
            <person name="Mondo S.J."/>
            <person name="Salamov A.A."/>
            <person name="Labutti K."/>
            <person name="Zhao Z."/>
            <person name="Chiniquy J."/>
            <person name="Barry K."/>
            <person name="Brewer H.M."/>
            <person name="Purvine S.O."/>
            <person name="Wright A.T."/>
            <person name="Boxma B."/>
            <person name="Van Alen T."/>
            <person name="Hackstein J.H."/>
            <person name="Baker S.E."/>
            <person name="Grigoriev I.V."/>
            <person name="O'Malley M.A."/>
        </authorList>
    </citation>
    <scope>NUCLEOTIDE SEQUENCE [LARGE SCALE GENOMIC DNA]</scope>
    <source>
        <strain evidence="3">finn</strain>
    </source>
</reference>
<reference evidence="2 3" key="2">
    <citation type="submission" date="2016-08" db="EMBL/GenBank/DDBJ databases">
        <title>Pervasive Adenine N6-methylation of Active Genes in Fungi.</title>
        <authorList>
            <consortium name="DOE Joint Genome Institute"/>
            <person name="Mondo S.J."/>
            <person name="Dannebaum R.O."/>
            <person name="Kuo R.C."/>
            <person name="Labutti K."/>
            <person name="Haridas S."/>
            <person name="Kuo A."/>
            <person name="Salamov A."/>
            <person name="Ahrendt S.R."/>
            <person name="Lipzen A."/>
            <person name="Sullivan W."/>
            <person name="Andreopoulos W.B."/>
            <person name="Clum A."/>
            <person name="Lindquist E."/>
            <person name="Daum C."/>
            <person name="Ramamoorthy G.K."/>
            <person name="Gryganskyi A."/>
            <person name="Culley D."/>
            <person name="Magnuson J.K."/>
            <person name="James T.Y."/>
            <person name="O'Malley M.A."/>
            <person name="Stajich J.E."/>
            <person name="Spatafora J.W."/>
            <person name="Visel A."/>
            <person name="Grigoriev I.V."/>
        </authorList>
    </citation>
    <scope>NUCLEOTIDE SEQUENCE [LARGE SCALE GENOMIC DNA]</scope>
    <source>
        <strain evidence="3">finn</strain>
    </source>
</reference>
<keyword evidence="3" id="KW-1185">Reference proteome</keyword>
<sequence length="412" mass="47354">MNRNQHPFNYVQLQQQVNVLKSVEAATTHGVPLNSSKKRKSTSPPPFISSFKKQKQPTEEEARKNPHVQNCNVQTPVSLPSYQDIQKLYQALLLSKYQQISPDLLKVPKVQETVVTTTPIERHPEPNTLPKVSSSPEKIASTPHSTLDIEALVAQCNAHVIEGDISVIVKDLFDISKQKYNPELKLDYDQLKDYDLLQIFQKVFMDATNVPYNTSLNIIKYTLYVKLKKLKDIPGIQLVSVCDIIGKYNKKLLIHGILSPLLVEENFEKFQAQLIIKIFKEIKFSSEEYTLLLKNFATEKYQIINQKGTLNDDDFSSITLNDHHLTVLQTILNQKISMTNDMLKEIISVYNLFNIADIKKLKNHGMYLFSLCRACSKIKISNENYQELIRLSDLNETFLKKKIKDLLKNFKV</sequence>
<dbReference type="EMBL" id="MCFH01000038">
    <property type="protein sequence ID" value="ORX45788.1"/>
    <property type="molecule type" value="Genomic_DNA"/>
</dbReference>
<evidence type="ECO:0000256" key="1">
    <source>
        <dbReference type="SAM" id="MobiDB-lite"/>
    </source>
</evidence>
<dbReference type="AlphaFoldDB" id="A0A1Y1V4L4"/>
<accession>A0A1Y1V4L4</accession>
<feature type="region of interest" description="Disordered" evidence="1">
    <location>
        <begin position="30"/>
        <end position="71"/>
    </location>
</feature>
<organism evidence="2 3">
    <name type="scientific">Piromyces finnis</name>
    <dbReference type="NCBI Taxonomy" id="1754191"/>
    <lineage>
        <taxon>Eukaryota</taxon>
        <taxon>Fungi</taxon>
        <taxon>Fungi incertae sedis</taxon>
        <taxon>Chytridiomycota</taxon>
        <taxon>Chytridiomycota incertae sedis</taxon>
        <taxon>Neocallimastigomycetes</taxon>
        <taxon>Neocallimastigales</taxon>
        <taxon>Neocallimastigaceae</taxon>
        <taxon>Piromyces</taxon>
    </lineage>
</organism>
<proteinExistence type="predicted"/>